<dbReference type="Pfam" id="PF01625">
    <property type="entry name" value="PMSR"/>
    <property type="match status" value="1"/>
</dbReference>
<dbReference type="SUPFAM" id="SSF55068">
    <property type="entry name" value="Peptide methionine sulfoxide reductase"/>
    <property type="match status" value="1"/>
</dbReference>
<dbReference type="HAMAP" id="MF_01401">
    <property type="entry name" value="MsrA"/>
    <property type="match status" value="1"/>
</dbReference>
<protein>
    <recommendedName>
        <fullName evidence="4">Peptide methionine sulfoxide reductase MsrA</fullName>
        <shortName evidence="4">Protein-methionine-S-oxide reductase</shortName>
        <ecNumber evidence="4">1.8.4.11</ecNumber>
    </recommendedName>
    <alternativeName>
        <fullName evidence="4">Peptide-methionine (S)-S-oxide reductase</fullName>
        <shortName evidence="4">Peptide Met(O) reductase</shortName>
    </alternativeName>
</protein>
<evidence type="ECO:0000256" key="2">
    <source>
        <dbReference type="ARBA" id="ARBA00047806"/>
    </source>
</evidence>
<dbReference type="PANTHER" id="PTHR43774:SF1">
    <property type="entry name" value="PEPTIDE METHIONINE SULFOXIDE REDUCTASE MSRA 2"/>
    <property type="match status" value="1"/>
</dbReference>
<dbReference type="EMBL" id="MBUA01000001">
    <property type="protein sequence ID" value="MBC6489920.1"/>
    <property type="molecule type" value="Genomic_DNA"/>
</dbReference>
<dbReference type="Proteomes" id="UP000765802">
    <property type="component" value="Unassembled WGS sequence"/>
</dbReference>
<evidence type="ECO:0000259" key="5">
    <source>
        <dbReference type="Pfam" id="PF01625"/>
    </source>
</evidence>
<keyword evidence="7" id="KW-1185">Reference proteome</keyword>
<comment type="similarity">
    <text evidence="4">Belongs to the MsrA Met sulfoxide reductase family.</text>
</comment>
<organism evidence="6 7">
    <name type="scientific">Flavihumibacter stibioxidans</name>
    <dbReference type="NCBI Taxonomy" id="1834163"/>
    <lineage>
        <taxon>Bacteria</taxon>
        <taxon>Pseudomonadati</taxon>
        <taxon>Bacteroidota</taxon>
        <taxon>Chitinophagia</taxon>
        <taxon>Chitinophagales</taxon>
        <taxon>Chitinophagaceae</taxon>
        <taxon>Flavihumibacter</taxon>
    </lineage>
</organism>
<comment type="catalytic activity">
    <reaction evidence="3 4">
        <text>[thioredoxin]-disulfide + L-methionine + H2O = L-methionine (S)-S-oxide + [thioredoxin]-dithiol</text>
        <dbReference type="Rhea" id="RHEA:19993"/>
        <dbReference type="Rhea" id="RHEA-COMP:10698"/>
        <dbReference type="Rhea" id="RHEA-COMP:10700"/>
        <dbReference type="ChEBI" id="CHEBI:15377"/>
        <dbReference type="ChEBI" id="CHEBI:29950"/>
        <dbReference type="ChEBI" id="CHEBI:50058"/>
        <dbReference type="ChEBI" id="CHEBI:57844"/>
        <dbReference type="ChEBI" id="CHEBI:58772"/>
        <dbReference type="EC" id="1.8.4.11"/>
    </reaction>
</comment>
<sequence>MYAGAYAQTDTATLGAGCFWCVEAVFQQLNGVLKVSSGYSGGSVANPTYEQVSEKNTGHAEVIQVVYDPSIITFDELLEVFWQTHDPTTPNRQGNDVGPQYRSAIFYHNQEQKEKAEYYKEQLNRSGSWNSPVITEIAPYKNFYIAEDYHQNYYLNNGTQPYCYFVIRPKMEKFEKAFKDKLKRTNQVQTRNK</sequence>
<evidence type="ECO:0000313" key="7">
    <source>
        <dbReference type="Proteomes" id="UP000765802"/>
    </source>
</evidence>
<comment type="catalytic activity">
    <reaction evidence="2 4">
        <text>L-methionyl-[protein] + [thioredoxin]-disulfide + H2O = L-methionyl-(S)-S-oxide-[protein] + [thioredoxin]-dithiol</text>
        <dbReference type="Rhea" id="RHEA:14217"/>
        <dbReference type="Rhea" id="RHEA-COMP:10698"/>
        <dbReference type="Rhea" id="RHEA-COMP:10700"/>
        <dbReference type="Rhea" id="RHEA-COMP:12313"/>
        <dbReference type="Rhea" id="RHEA-COMP:12315"/>
        <dbReference type="ChEBI" id="CHEBI:15377"/>
        <dbReference type="ChEBI" id="CHEBI:16044"/>
        <dbReference type="ChEBI" id="CHEBI:29950"/>
        <dbReference type="ChEBI" id="CHEBI:44120"/>
        <dbReference type="ChEBI" id="CHEBI:50058"/>
        <dbReference type="EC" id="1.8.4.11"/>
    </reaction>
</comment>
<evidence type="ECO:0000256" key="3">
    <source>
        <dbReference type="ARBA" id="ARBA00048782"/>
    </source>
</evidence>
<keyword evidence="1 4" id="KW-0560">Oxidoreductase</keyword>
<proteinExistence type="inferred from homology"/>
<comment type="caution">
    <text evidence="6">The sequence shown here is derived from an EMBL/GenBank/DDBJ whole genome shotgun (WGS) entry which is preliminary data.</text>
</comment>
<dbReference type="EC" id="1.8.4.11" evidence="4"/>
<dbReference type="PANTHER" id="PTHR43774">
    <property type="entry name" value="PEPTIDE METHIONINE SULFOXIDE REDUCTASE"/>
    <property type="match status" value="1"/>
</dbReference>
<evidence type="ECO:0000256" key="4">
    <source>
        <dbReference type="HAMAP-Rule" id="MF_01401"/>
    </source>
</evidence>
<dbReference type="InterPro" id="IPR036509">
    <property type="entry name" value="Met_Sox_Rdtase_MsrA_sf"/>
</dbReference>
<gene>
    <name evidence="4" type="primary">msrA</name>
    <name evidence="6" type="ORF">BC349_03000</name>
</gene>
<name>A0ABR7M4I1_9BACT</name>
<feature type="active site" evidence="4">
    <location>
        <position position="18"/>
    </location>
</feature>
<feature type="domain" description="Peptide methionine sulphoxide reductase MsrA" evidence="5">
    <location>
        <begin position="11"/>
        <end position="163"/>
    </location>
</feature>
<evidence type="ECO:0000256" key="1">
    <source>
        <dbReference type="ARBA" id="ARBA00023002"/>
    </source>
</evidence>
<evidence type="ECO:0000313" key="6">
    <source>
        <dbReference type="EMBL" id="MBC6489920.1"/>
    </source>
</evidence>
<reference evidence="6 7" key="1">
    <citation type="submission" date="2016-07" db="EMBL/GenBank/DDBJ databases">
        <title>Genome analysis of Flavihumibacter stibioxidans YS-17.</title>
        <authorList>
            <person name="Shi K."/>
            <person name="Han Y."/>
            <person name="Wang G."/>
        </authorList>
    </citation>
    <scope>NUCLEOTIDE SEQUENCE [LARGE SCALE GENOMIC DNA]</scope>
    <source>
        <strain evidence="6 7">YS-17</strain>
    </source>
</reference>
<accession>A0ABR7M4I1</accession>
<comment type="function">
    <text evidence="4">Has an important function as a repair enzyme for proteins that have been inactivated by oxidation. Catalyzes the reversible oxidation-reduction of methionine sulfoxide in proteins to methionine.</text>
</comment>
<dbReference type="NCBIfam" id="TIGR00401">
    <property type="entry name" value="msrA"/>
    <property type="match status" value="1"/>
</dbReference>
<dbReference type="Gene3D" id="3.30.1060.10">
    <property type="entry name" value="Peptide methionine sulphoxide reductase MsrA"/>
    <property type="match status" value="1"/>
</dbReference>
<dbReference type="InterPro" id="IPR002569">
    <property type="entry name" value="Met_Sox_Rdtase_MsrA_dom"/>
</dbReference>